<dbReference type="GeneID" id="93280554"/>
<dbReference type="Proteomes" id="UP000198508">
    <property type="component" value="Unassembled WGS sequence"/>
</dbReference>
<keyword evidence="1" id="KW-0812">Transmembrane</keyword>
<feature type="transmembrane region" description="Helical" evidence="1">
    <location>
        <begin position="46"/>
        <end position="67"/>
    </location>
</feature>
<keyword evidence="1" id="KW-0472">Membrane</keyword>
<reference evidence="3" key="1">
    <citation type="submission" date="2016-10" db="EMBL/GenBank/DDBJ databases">
        <authorList>
            <person name="Varghese N."/>
            <person name="Submissions S."/>
        </authorList>
    </citation>
    <scope>NUCLEOTIDE SEQUENCE [LARGE SCALE GENOMIC DNA]</scope>
    <source>
        <strain evidence="3">NLAE-zl-G277</strain>
    </source>
</reference>
<sequence>MNTEDKREVREAKLQNPLGIIALFASLAEVSGTIVLKFLPERIQSIFIWFVILFPVLIVLLFFYILYKKPLHFYSPEYYRNEQNFMTSMADVIDNQQQIISIVDEINENAMPQDVKTKIQKRVQQVEEDLEEIQSGNSIVLTVNGTEICANTVKAFYRKVFDYLDRNNISYDHLIPYATGSKRYLINRENRHISGGEFVSPLLVDGYYVETHKSKIAAKSDITKFLVELKLKVE</sequence>
<keyword evidence="1" id="KW-1133">Transmembrane helix</keyword>
<evidence type="ECO:0000256" key="1">
    <source>
        <dbReference type="SAM" id="Phobius"/>
    </source>
</evidence>
<keyword evidence="3" id="KW-1185">Reference proteome</keyword>
<proteinExistence type="predicted"/>
<gene>
    <name evidence="2" type="ORF">SAMN05216313_11329</name>
</gene>
<evidence type="ECO:0000313" key="3">
    <source>
        <dbReference type="Proteomes" id="UP000198508"/>
    </source>
</evidence>
<dbReference type="STRING" id="460384.SAMN05216313_11329"/>
<dbReference type="RefSeq" id="WP_092364564.1">
    <property type="nucleotide sequence ID" value="NZ_CAJJSN010000012.1"/>
</dbReference>
<accession>A0A1I0GTU4</accession>
<dbReference type="EMBL" id="FOIM01000013">
    <property type="protein sequence ID" value="SET74601.1"/>
    <property type="molecule type" value="Genomic_DNA"/>
</dbReference>
<name>A0A1I0GTU4_9FIRM</name>
<organism evidence="2 3">
    <name type="scientific">Enterocloster lavalensis</name>
    <dbReference type="NCBI Taxonomy" id="460384"/>
    <lineage>
        <taxon>Bacteria</taxon>
        <taxon>Bacillati</taxon>
        <taxon>Bacillota</taxon>
        <taxon>Clostridia</taxon>
        <taxon>Lachnospirales</taxon>
        <taxon>Lachnospiraceae</taxon>
        <taxon>Enterocloster</taxon>
    </lineage>
</organism>
<dbReference type="AlphaFoldDB" id="A0A1I0GTU4"/>
<protein>
    <submittedName>
        <fullName evidence="2">Uncharacterized protein</fullName>
    </submittedName>
</protein>
<evidence type="ECO:0000313" key="2">
    <source>
        <dbReference type="EMBL" id="SET74601.1"/>
    </source>
</evidence>